<dbReference type="RefSeq" id="WP_089838067.1">
    <property type="nucleotide sequence ID" value="NZ_FNBN01000012.1"/>
</dbReference>
<dbReference type="PROSITE" id="PS50206">
    <property type="entry name" value="RHODANESE_3"/>
    <property type="match status" value="2"/>
</dbReference>
<dbReference type="InterPro" id="IPR036873">
    <property type="entry name" value="Rhodanese-like_dom_sf"/>
</dbReference>
<dbReference type="InterPro" id="IPR044528">
    <property type="entry name" value="POD-like_MBL-fold"/>
</dbReference>
<feature type="domain" description="Rhodanese" evidence="2">
    <location>
        <begin position="374"/>
        <end position="462"/>
    </location>
</feature>
<dbReference type="SUPFAM" id="SSF52821">
    <property type="entry name" value="Rhodanese/Cell cycle control phosphatase"/>
    <property type="match status" value="2"/>
</dbReference>
<dbReference type="GO" id="GO:0006749">
    <property type="term" value="P:glutathione metabolic process"/>
    <property type="evidence" value="ECO:0007669"/>
    <property type="project" value="InterPro"/>
</dbReference>
<dbReference type="InterPro" id="IPR051682">
    <property type="entry name" value="Mito_Persulfide_Diox"/>
</dbReference>
<sequence>MKIEQLYTGCLAHGAYYIESNGVAAIIDPLRDVTSYIKKAQADNAVIKYVLETHFHADFVSGHLELAATTGATIIYGPGAQPNFPAYIATDGEILHLGAVKLKVLHTPGHTMESSCFLLINEAGEETALFSGDTLFIGDVGRPDLAQQASGKTKEELAGILFDSLRNKVMPLPGHITIYPAHGAGSACGKNMSDQTTDTLAHQLSVNYALRKDMTKAEFIREVTEGLTPPPAYFPMNVSMNKQGYGHVEDVINKGLRPLSPAAFEASANETAAVILDTRSPEIFVEGFIPGSFNIGLDGNFAPWAGTLIPLVKYPILFIATPGREKEVVTRLARIGYDNTIGYLEGGFDAWKADDRPTDNITVMTPDELADRMLWTPVNILDIRRRSEYGKEHVRDAINIPLEYINDNTQLPDKQQLYYIYCAGGYRSIIFISIMRMRGYHNLVDIKGGLKALKESGRFPLTDYLSPTLYL</sequence>
<dbReference type="Pfam" id="PF00581">
    <property type="entry name" value="Rhodanese"/>
    <property type="match status" value="2"/>
</dbReference>
<dbReference type="FunFam" id="3.60.15.10:FF:000030">
    <property type="entry name" value="Metallo-beta-lactamase family protein"/>
    <property type="match status" value="1"/>
</dbReference>
<dbReference type="GO" id="GO:0050313">
    <property type="term" value="F:sulfur dioxygenase activity"/>
    <property type="evidence" value="ECO:0007669"/>
    <property type="project" value="InterPro"/>
</dbReference>
<dbReference type="GO" id="GO:0070813">
    <property type="term" value="P:hydrogen sulfide metabolic process"/>
    <property type="evidence" value="ECO:0007669"/>
    <property type="project" value="TreeGrafter"/>
</dbReference>
<dbReference type="Pfam" id="PF00753">
    <property type="entry name" value="Lactamase_B"/>
    <property type="match status" value="1"/>
</dbReference>
<dbReference type="PANTHER" id="PTHR43084">
    <property type="entry name" value="PERSULFIDE DIOXYGENASE ETHE1"/>
    <property type="match status" value="1"/>
</dbReference>
<keyword evidence="1" id="KW-0479">Metal-binding</keyword>
<dbReference type="InterPro" id="IPR036866">
    <property type="entry name" value="RibonucZ/Hydroxyglut_hydro"/>
</dbReference>
<feature type="domain" description="Rhodanese" evidence="2">
    <location>
        <begin position="269"/>
        <end position="360"/>
    </location>
</feature>
<organism evidence="3 4">
    <name type="scientific">Chitinophaga filiformis</name>
    <name type="common">Myxococcus filiformis</name>
    <name type="synonym">Flexibacter filiformis</name>
    <dbReference type="NCBI Taxonomy" id="104663"/>
    <lineage>
        <taxon>Bacteria</taxon>
        <taxon>Pseudomonadati</taxon>
        <taxon>Bacteroidota</taxon>
        <taxon>Chitinophagia</taxon>
        <taxon>Chitinophagales</taxon>
        <taxon>Chitinophagaceae</taxon>
        <taxon>Chitinophaga</taxon>
    </lineage>
</organism>
<dbReference type="CDD" id="cd00158">
    <property type="entry name" value="RHOD"/>
    <property type="match status" value="2"/>
</dbReference>
<dbReference type="PANTHER" id="PTHR43084:SF1">
    <property type="entry name" value="PERSULFIDE DIOXYGENASE ETHE1, MITOCHONDRIAL"/>
    <property type="match status" value="1"/>
</dbReference>
<dbReference type="SMART" id="SM00849">
    <property type="entry name" value="Lactamase_B"/>
    <property type="match status" value="1"/>
</dbReference>
<dbReference type="Gene3D" id="3.40.250.10">
    <property type="entry name" value="Rhodanese-like domain"/>
    <property type="match status" value="2"/>
</dbReference>
<dbReference type="Gene3D" id="3.60.15.10">
    <property type="entry name" value="Ribonuclease Z/Hydroxyacylglutathione hydrolase-like"/>
    <property type="match status" value="1"/>
</dbReference>
<dbReference type="InterPro" id="IPR001279">
    <property type="entry name" value="Metallo-B-lactamas"/>
</dbReference>
<evidence type="ECO:0000313" key="4">
    <source>
        <dbReference type="Proteomes" id="UP000199045"/>
    </source>
</evidence>
<evidence type="ECO:0000313" key="3">
    <source>
        <dbReference type="EMBL" id="SDH42449.1"/>
    </source>
</evidence>
<name>A0A1G8CAV0_CHIFI</name>
<dbReference type="AlphaFoldDB" id="A0A1G8CAV0"/>
<dbReference type="OrthoDB" id="9784009at2"/>
<evidence type="ECO:0000259" key="2">
    <source>
        <dbReference type="PROSITE" id="PS50206"/>
    </source>
</evidence>
<proteinExistence type="predicted"/>
<gene>
    <name evidence="3" type="ORF">SAMN04488121_11273</name>
</gene>
<dbReference type="CDD" id="cd07724">
    <property type="entry name" value="POD-like_MBL-fold"/>
    <property type="match status" value="1"/>
</dbReference>
<evidence type="ECO:0000256" key="1">
    <source>
        <dbReference type="ARBA" id="ARBA00022723"/>
    </source>
</evidence>
<dbReference type="SUPFAM" id="SSF56281">
    <property type="entry name" value="Metallo-hydrolase/oxidoreductase"/>
    <property type="match status" value="1"/>
</dbReference>
<protein>
    <submittedName>
        <fullName evidence="3">Glyoxylase, beta-lactamase superfamily II</fullName>
    </submittedName>
</protein>
<accession>A0A1G8CAV0</accession>
<dbReference type="Proteomes" id="UP000199045">
    <property type="component" value="Unassembled WGS sequence"/>
</dbReference>
<dbReference type="SMART" id="SM00450">
    <property type="entry name" value="RHOD"/>
    <property type="match status" value="2"/>
</dbReference>
<dbReference type="GO" id="GO:0046872">
    <property type="term" value="F:metal ion binding"/>
    <property type="evidence" value="ECO:0007669"/>
    <property type="project" value="UniProtKB-KW"/>
</dbReference>
<dbReference type="InterPro" id="IPR001763">
    <property type="entry name" value="Rhodanese-like_dom"/>
</dbReference>
<dbReference type="STRING" id="104663.SAMN04488121_11273"/>
<dbReference type="EMBL" id="FNBN01000012">
    <property type="protein sequence ID" value="SDH42449.1"/>
    <property type="molecule type" value="Genomic_DNA"/>
</dbReference>
<reference evidence="4" key="1">
    <citation type="submission" date="2016-10" db="EMBL/GenBank/DDBJ databases">
        <authorList>
            <person name="Varghese N."/>
            <person name="Submissions S."/>
        </authorList>
    </citation>
    <scope>NUCLEOTIDE SEQUENCE [LARGE SCALE GENOMIC DNA]</scope>
    <source>
        <strain evidence="4">DSM 527</strain>
    </source>
</reference>